<reference evidence="2" key="1">
    <citation type="journal article" date="2019" name="Int. J. Syst. Evol. Microbiol.">
        <title>The Global Catalogue of Microorganisms (GCM) 10K type strain sequencing project: providing services to taxonomists for standard genome sequencing and annotation.</title>
        <authorList>
            <consortium name="The Broad Institute Genomics Platform"/>
            <consortium name="The Broad Institute Genome Sequencing Center for Infectious Disease"/>
            <person name="Wu L."/>
            <person name="Ma J."/>
        </authorList>
    </citation>
    <scope>NUCLEOTIDE SEQUENCE [LARGE SCALE GENOMIC DNA]</scope>
    <source>
        <strain evidence="2">KCTC 23299</strain>
    </source>
</reference>
<keyword evidence="2" id="KW-1185">Reference proteome</keyword>
<evidence type="ECO:0000313" key="1">
    <source>
        <dbReference type="EMBL" id="MFD2918903.1"/>
    </source>
</evidence>
<gene>
    <name evidence="1" type="ORF">ACFS6H_04215</name>
</gene>
<comment type="caution">
    <text evidence="1">The sequence shown here is derived from an EMBL/GenBank/DDBJ whole genome shotgun (WGS) entry which is preliminary data.</text>
</comment>
<protein>
    <submittedName>
        <fullName evidence="1">Uncharacterized protein</fullName>
    </submittedName>
</protein>
<dbReference type="RefSeq" id="WP_386095537.1">
    <property type="nucleotide sequence ID" value="NZ_JBHUOZ010000001.1"/>
</dbReference>
<accession>A0ABW6A3R0</accession>
<sequence length="163" mass="19552">MNTETITLNPDQLKDLLSYHNEDIISRFTDLFDVTEAEATDIFQETKKFLFVCQADGVFIPDDLLILDEMWHNFILFTKEYHAFCDRYFNRYFHHLPASKKEKEEQKARNLQDPENARTAYLQKLEPIISLIYDQLGEETVIKWFTTYPEIYSKENIKRLRKV</sequence>
<evidence type="ECO:0000313" key="2">
    <source>
        <dbReference type="Proteomes" id="UP001597511"/>
    </source>
</evidence>
<organism evidence="1 2">
    <name type="scientific">Terrimonas rubra</name>
    <dbReference type="NCBI Taxonomy" id="1035890"/>
    <lineage>
        <taxon>Bacteria</taxon>
        <taxon>Pseudomonadati</taxon>
        <taxon>Bacteroidota</taxon>
        <taxon>Chitinophagia</taxon>
        <taxon>Chitinophagales</taxon>
        <taxon>Chitinophagaceae</taxon>
        <taxon>Terrimonas</taxon>
    </lineage>
</organism>
<dbReference type="Proteomes" id="UP001597511">
    <property type="component" value="Unassembled WGS sequence"/>
</dbReference>
<proteinExistence type="predicted"/>
<name>A0ABW6A3R0_9BACT</name>
<dbReference type="EMBL" id="JBHUOZ010000001">
    <property type="protein sequence ID" value="MFD2918903.1"/>
    <property type="molecule type" value="Genomic_DNA"/>
</dbReference>